<dbReference type="InterPro" id="IPR011990">
    <property type="entry name" value="TPR-like_helical_dom_sf"/>
</dbReference>
<evidence type="ECO:0000313" key="1">
    <source>
        <dbReference type="EMBL" id="MBB3043452.1"/>
    </source>
</evidence>
<dbReference type="Gene3D" id="1.25.40.10">
    <property type="entry name" value="Tetratricopeptide repeat domain"/>
    <property type="match status" value="2"/>
</dbReference>
<dbReference type="EMBL" id="JACHWR010000002">
    <property type="protein sequence ID" value="MBB3043452.1"/>
    <property type="molecule type" value="Genomic_DNA"/>
</dbReference>
<protein>
    <submittedName>
        <fullName evidence="1">Tetratricopeptide (TPR) repeat protein</fullName>
    </submittedName>
</protein>
<accession>A0A7W4VY61</accession>
<dbReference type="Proteomes" id="UP000589626">
    <property type="component" value="Unassembled WGS sequence"/>
</dbReference>
<keyword evidence="2" id="KW-1185">Reference proteome</keyword>
<comment type="caution">
    <text evidence="1">The sequence shown here is derived from an EMBL/GenBank/DDBJ whole genome shotgun (WGS) entry which is preliminary data.</text>
</comment>
<dbReference type="AlphaFoldDB" id="A0A7W4VY61"/>
<dbReference type="SUPFAM" id="SSF48452">
    <property type="entry name" value="TPR-like"/>
    <property type="match status" value="2"/>
</dbReference>
<dbReference type="RefSeq" id="WP_183593272.1">
    <property type="nucleotide sequence ID" value="NZ_JACHWR010000002.1"/>
</dbReference>
<name>A0A7W4VY61_9ACTN</name>
<proteinExistence type="predicted"/>
<evidence type="ECO:0000313" key="2">
    <source>
        <dbReference type="Proteomes" id="UP000589626"/>
    </source>
</evidence>
<reference evidence="1 2" key="1">
    <citation type="submission" date="2020-08" db="EMBL/GenBank/DDBJ databases">
        <title>Sequencing the genomes of 1000 actinobacteria strains.</title>
        <authorList>
            <person name="Klenk H.-P."/>
        </authorList>
    </citation>
    <scope>NUCLEOTIDE SEQUENCE [LARGE SCALE GENOMIC DNA]</scope>
    <source>
        <strain evidence="1 2">DSM 105498</strain>
    </source>
</reference>
<gene>
    <name evidence="1" type="ORF">FHU40_003270</name>
</gene>
<organism evidence="1 2">
    <name type="scientific">Nocardioides soli</name>
    <dbReference type="NCBI Taxonomy" id="1036020"/>
    <lineage>
        <taxon>Bacteria</taxon>
        <taxon>Bacillati</taxon>
        <taxon>Actinomycetota</taxon>
        <taxon>Actinomycetes</taxon>
        <taxon>Propionibacteriales</taxon>
        <taxon>Nocardioidaceae</taxon>
        <taxon>Nocardioides</taxon>
    </lineage>
</organism>
<sequence>MTALGVLDAIRPDDQVVSESVARPGIAAPMLVTGAKVSSTTEERVIAASREAAAAAVGRAERRVESNRTSTTLAALAQAYGSDPAHSDLATSLAREALQLALTTSAEGHIADAPSARLAAEVLVRLNEPQAAYDALKSVRLNDALTLAFVAVASALGRTEEAKAAIQELAGPVADAYRGYIAACEQRWSDAVRHLRSALKEKPFDVDSLLNLSISLWALGSAKKATRVALQATRVAPGRKDASLHYLELLLAQGEIEQFNLEVRNLKESGIVANARLLALCGRALLQGENKPKAVTLLDSAAKAAKAEGDDELEAEVLSNLASLRWELGRISRAVALQQMKDVIDQYPDSDVAVVNYAALATRRSEAAPLRSALSRFGNLAPSYAAYLKHQLATLEGNSTVAADAAAEWLRLEPNNPGAAAAAVVSIGIGEENWAEAALIAEFALRHFPENKVVVNNSAYVLAMAGRADEAIDVIEALGYDDFVLKATLGLAHLAKGDIPTGMRLYREAADEAEKDDPVNRSLMTAYQAMVIRQLKVVDSIPKLQIEAQMLVPVALPEDWQDRADFIRLHHLFEMHGYSWPPTPEIV</sequence>